<protein>
    <submittedName>
        <fullName evidence="3">Uncharacterized protein</fullName>
    </submittedName>
</protein>
<keyword evidence="1" id="KW-0175">Coiled coil</keyword>
<feature type="compositionally biased region" description="Low complexity" evidence="2">
    <location>
        <begin position="352"/>
        <end position="365"/>
    </location>
</feature>
<keyword evidence="4" id="KW-1185">Reference proteome</keyword>
<dbReference type="AlphaFoldDB" id="D6RK10"/>
<sequence>MSSDNAKSGGSPRSKPITRSTSLRRSLNLSSLIAGVRSKDSSDDSKASKKSKVSTRRQSAIVAPSISAPRASLDGRTSQSASKREKTPDSKTITRRRASGTHTRASAEEQAPMKSSEPTSISAVRATSARTRAANGIPKYRPKSQAIEPSKPSTPVKSGTRRRLSTSSEDGGKEQRKPQTTTPSPKEKEKRPISPLPQRAALKASSAVNSTPPATPSTPSSRIRPPTTPSANSLRSSPTRPAKVLKTATASAASSVVRPSSSASSLSSSFTPRTPKGSTLKSALTRSAKDKTITGSTPVKNSPITPSRDSPSPLARHSRNASKYASSSSSHVGNMSHISEANSEDSEEDDVLLLLAPVANLAAPTPAMPRIQRTRRRQAPETPSREKPSDKKDKSRLAPPRLTTSISARGHLRPPRAQSITPVNTRQSILSWEQLSNDASRTLGEGEVERMITDVPAPFSGPTSPALSSLLDIPPSPCLSAIDSPGGFGSISQVLLPDVTPSPAPFHNASTRFSVSPEAAGESSATYLRLQLVAAENLANDRLARIQAMEEEIHNLKQVHAQQMEEMASQMRYMEKEDEKAGYAAALEEQLLSARASYQQAIEAAISQTESAAKSQQDNALKVQRSQFDVLAAVMATENSWLSVGDSCQAELDAIQGERETLALLLAELETINIYS</sequence>
<dbReference type="EMBL" id="AACS02000001">
    <property type="protein sequence ID" value="EFI28606.1"/>
    <property type="molecule type" value="Genomic_DNA"/>
</dbReference>
<feature type="compositionally biased region" description="Basic and acidic residues" evidence="2">
    <location>
        <begin position="37"/>
        <end position="47"/>
    </location>
</feature>
<feature type="compositionally biased region" description="Polar residues" evidence="2">
    <location>
        <begin position="293"/>
        <end position="310"/>
    </location>
</feature>
<evidence type="ECO:0000256" key="2">
    <source>
        <dbReference type="SAM" id="MobiDB-lite"/>
    </source>
</evidence>
<dbReference type="OrthoDB" id="3203770at2759"/>
<feature type="region of interest" description="Disordered" evidence="2">
    <location>
        <begin position="1"/>
        <end position="425"/>
    </location>
</feature>
<reference evidence="3 4" key="1">
    <citation type="journal article" date="2010" name="Proc. Natl. Acad. Sci. U.S.A.">
        <title>Insights into evolution of multicellular fungi from the assembled chromosomes of the mushroom Coprinopsis cinerea (Coprinus cinereus).</title>
        <authorList>
            <person name="Stajich J.E."/>
            <person name="Wilke S.K."/>
            <person name="Ahren D."/>
            <person name="Au C.H."/>
            <person name="Birren B.W."/>
            <person name="Borodovsky M."/>
            <person name="Burns C."/>
            <person name="Canback B."/>
            <person name="Casselton L.A."/>
            <person name="Cheng C.K."/>
            <person name="Deng J."/>
            <person name="Dietrich F.S."/>
            <person name="Fargo D.C."/>
            <person name="Farman M.L."/>
            <person name="Gathman A.C."/>
            <person name="Goldberg J."/>
            <person name="Guigo R."/>
            <person name="Hoegger P.J."/>
            <person name="Hooker J.B."/>
            <person name="Huggins A."/>
            <person name="James T.Y."/>
            <person name="Kamada T."/>
            <person name="Kilaru S."/>
            <person name="Kodira C."/>
            <person name="Kues U."/>
            <person name="Kupfer D."/>
            <person name="Kwan H.S."/>
            <person name="Lomsadze A."/>
            <person name="Li W."/>
            <person name="Lilly W.W."/>
            <person name="Ma L.J."/>
            <person name="Mackey A.J."/>
            <person name="Manning G."/>
            <person name="Martin F."/>
            <person name="Muraguchi H."/>
            <person name="Natvig D.O."/>
            <person name="Palmerini H."/>
            <person name="Ramesh M.A."/>
            <person name="Rehmeyer C.J."/>
            <person name="Roe B.A."/>
            <person name="Shenoy N."/>
            <person name="Stanke M."/>
            <person name="Ter-Hovhannisyan V."/>
            <person name="Tunlid A."/>
            <person name="Velagapudi R."/>
            <person name="Vision T.J."/>
            <person name="Zeng Q."/>
            <person name="Zolan M.E."/>
            <person name="Pukkila P.J."/>
        </authorList>
    </citation>
    <scope>NUCLEOTIDE SEQUENCE [LARGE SCALE GENOMIC DNA]</scope>
    <source>
        <strain evidence="4">Okayama-7 / 130 / ATCC MYA-4618 / FGSC 9003</strain>
    </source>
</reference>
<feature type="compositionally biased region" description="Low complexity" evidence="2">
    <location>
        <begin position="18"/>
        <end position="32"/>
    </location>
</feature>
<dbReference type="RefSeq" id="XP_002912100.1">
    <property type="nucleotide sequence ID" value="XM_002912054.1"/>
</dbReference>
<evidence type="ECO:0000313" key="3">
    <source>
        <dbReference type="EMBL" id="EFI28606.1"/>
    </source>
</evidence>
<feature type="compositionally biased region" description="Polar residues" evidence="2">
    <location>
        <begin position="321"/>
        <end position="337"/>
    </location>
</feature>
<feature type="compositionally biased region" description="Low complexity" evidence="2">
    <location>
        <begin position="242"/>
        <end position="269"/>
    </location>
</feature>
<feature type="compositionally biased region" description="Low complexity" evidence="2">
    <location>
        <begin position="119"/>
        <end position="134"/>
    </location>
</feature>
<comment type="caution">
    <text evidence="3">The sequence shown here is derived from an EMBL/GenBank/DDBJ whole genome shotgun (WGS) entry which is preliminary data.</text>
</comment>
<dbReference type="eggNOG" id="ENOG502SJVK">
    <property type="taxonomic scope" value="Eukaryota"/>
</dbReference>
<feature type="compositionally biased region" description="Low complexity" evidence="2">
    <location>
        <begin position="204"/>
        <end position="231"/>
    </location>
</feature>
<evidence type="ECO:0000313" key="4">
    <source>
        <dbReference type="Proteomes" id="UP000001861"/>
    </source>
</evidence>
<proteinExistence type="predicted"/>
<organism evidence="3 4">
    <name type="scientific">Coprinopsis cinerea (strain Okayama-7 / 130 / ATCC MYA-4618 / FGSC 9003)</name>
    <name type="common">Inky cap fungus</name>
    <name type="synonym">Hormographiella aspergillata</name>
    <dbReference type="NCBI Taxonomy" id="240176"/>
    <lineage>
        <taxon>Eukaryota</taxon>
        <taxon>Fungi</taxon>
        <taxon>Dikarya</taxon>
        <taxon>Basidiomycota</taxon>
        <taxon>Agaricomycotina</taxon>
        <taxon>Agaricomycetes</taxon>
        <taxon>Agaricomycetidae</taxon>
        <taxon>Agaricales</taxon>
        <taxon>Agaricineae</taxon>
        <taxon>Psathyrellaceae</taxon>
        <taxon>Coprinopsis</taxon>
    </lineage>
</organism>
<accession>D6RK10</accession>
<dbReference type="OMA" id="HNTTHLF"/>
<dbReference type="HOGENOM" id="CLU_402270_0_0_1"/>
<feature type="compositionally biased region" description="Acidic residues" evidence="2">
    <location>
        <begin position="342"/>
        <end position="351"/>
    </location>
</feature>
<feature type="coiled-coil region" evidence="1">
    <location>
        <begin position="532"/>
        <end position="604"/>
    </location>
</feature>
<dbReference type="VEuPathDB" id="FungiDB:CC1G_13632"/>
<dbReference type="Proteomes" id="UP000001861">
    <property type="component" value="Unassembled WGS sequence"/>
</dbReference>
<gene>
    <name evidence="3" type="ORF">CC1G_13632</name>
</gene>
<feature type="compositionally biased region" description="Polar residues" evidence="2">
    <location>
        <begin position="270"/>
        <end position="285"/>
    </location>
</feature>
<feature type="compositionally biased region" description="Basic and acidic residues" evidence="2">
    <location>
        <begin position="383"/>
        <end position="396"/>
    </location>
</feature>
<dbReference type="InParanoid" id="D6RK10"/>
<dbReference type="GeneID" id="6017777"/>
<name>D6RK10_COPC7</name>
<evidence type="ECO:0000256" key="1">
    <source>
        <dbReference type="SAM" id="Coils"/>
    </source>
</evidence>
<dbReference type="KEGG" id="cci:CC1G_13632"/>